<reference evidence="5" key="1">
    <citation type="journal article" date="2020" name="Fungal Divers.">
        <title>Resolving the Mortierellaceae phylogeny through synthesis of multi-gene phylogenetics and phylogenomics.</title>
        <authorList>
            <person name="Vandepol N."/>
            <person name="Liber J."/>
            <person name="Desiro A."/>
            <person name="Na H."/>
            <person name="Kennedy M."/>
            <person name="Barry K."/>
            <person name="Grigoriev I.V."/>
            <person name="Miller A.N."/>
            <person name="O'Donnell K."/>
            <person name="Stajich J.E."/>
            <person name="Bonito G."/>
        </authorList>
    </citation>
    <scope>NUCLEOTIDE SEQUENCE</scope>
    <source>
        <strain evidence="5">KOD948</strain>
    </source>
</reference>
<comment type="subcellular location">
    <subcellularLocation>
        <location evidence="1">Host cell</location>
    </subcellularLocation>
    <subcellularLocation>
        <location evidence="2">Secreted</location>
    </subcellularLocation>
</comment>
<organism evidence="5 6">
    <name type="scientific">Mortierella polycephala</name>
    <dbReference type="NCBI Taxonomy" id="41804"/>
    <lineage>
        <taxon>Eukaryota</taxon>
        <taxon>Fungi</taxon>
        <taxon>Fungi incertae sedis</taxon>
        <taxon>Mucoromycota</taxon>
        <taxon>Mortierellomycotina</taxon>
        <taxon>Mortierellomycetes</taxon>
        <taxon>Mortierellales</taxon>
        <taxon>Mortierellaceae</taxon>
        <taxon>Mortierella</taxon>
    </lineage>
</organism>
<name>A0A9P6PS07_9FUNG</name>
<evidence type="ECO:0000313" key="5">
    <source>
        <dbReference type="EMBL" id="KAG0250901.1"/>
    </source>
</evidence>
<dbReference type="EMBL" id="JAAAJA010000637">
    <property type="protein sequence ID" value="KAG0250901.1"/>
    <property type="molecule type" value="Genomic_DNA"/>
</dbReference>
<dbReference type="GO" id="GO:0005576">
    <property type="term" value="C:extracellular region"/>
    <property type="evidence" value="ECO:0007669"/>
    <property type="project" value="UniProtKB-SubCell"/>
</dbReference>
<evidence type="ECO:0000259" key="4">
    <source>
        <dbReference type="Pfam" id="PF20147"/>
    </source>
</evidence>
<evidence type="ECO:0000256" key="3">
    <source>
        <dbReference type="ARBA" id="ARBA00022525"/>
    </source>
</evidence>
<feature type="non-terminal residue" evidence="5">
    <location>
        <position position="148"/>
    </location>
</feature>
<protein>
    <recommendedName>
        <fullName evidence="4">Crinkler effector protein N-terminal domain-containing protein</fullName>
    </recommendedName>
</protein>
<dbReference type="AlphaFoldDB" id="A0A9P6PS07"/>
<feature type="domain" description="Crinkler effector protein N-terminal" evidence="4">
    <location>
        <begin position="1"/>
        <end position="84"/>
    </location>
</feature>
<accession>A0A9P6PS07</accession>
<dbReference type="OrthoDB" id="2409492at2759"/>
<dbReference type="Proteomes" id="UP000726737">
    <property type="component" value="Unassembled WGS sequence"/>
</dbReference>
<sequence>IESTKTISDLKDLIKAKKTPKFDDIAAYKLTLWHVSVPATDDEQDEQPVSPDSLVEKKKLFSPQRLISQVFPQPPDDSTYILVQRPPPGNASKKTKTEQGQFFEAIEAAGLTESAVIDGAFYLSLLTSNELVSVLKNIGVEARGINET</sequence>
<evidence type="ECO:0000313" key="6">
    <source>
        <dbReference type="Proteomes" id="UP000726737"/>
    </source>
</evidence>
<comment type="caution">
    <text evidence="5">The sequence shown here is derived from an EMBL/GenBank/DDBJ whole genome shotgun (WGS) entry which is preliminary data.</text>
</comment>
<evidence type="ECO:0000256" key="2">
    <source>
        <dbReference type="ARBA" id="ARBA00004613"/>
    </source>
</evidence>
<proteinExistence type="predicted"/>
<keyword evidence="3" id="KW-0964">Secreted</keyword>
<keyword evidence="6" id="KW-1185">Reference proteome</keyword>
<evidence type="ECO:0000256" key="1">
    <source>
        <dbReference type="ARBA" id="ARBA00004340"/>
    </source>
</evidence>
<dbReference type="GO" id="GO:0043657">
    <property type="term" value="C:host cell"/>
    <property type="evidence" value="ECO:0007669"/>
    <property type="project" value="UniProtKB-SubCell"/>
</dbReference>
<gene>
    <name evidence="5" type="ORF">BG011_007997</name>
</gene>
<dbReference type="InterPro" id="IPR045379">
    <property type="entry name" value="Crinkler_N"/>
</dbReference>
<dbReference type="Pfam" id="PF20147">
    <property type="entry name" value="Crinkler"/>
    <property type="match status" value="1"/>
</dbReference>